<evidence type="ECO:0000256" key="1">
    <source>
        <dbReference type="SAM" id="MobiDB-lite"/>
    </source>
</evidence>
<accession>A0A4Y9YRY7</accession>
<comment type="caution">
    <text evidence="2">The sequence shown here is derived from an EMBL/GenBank/DDBJ whole genome shotgun (WGS) entry which is preliminary data.</text>
</comment>
<dbReference type="OrthoDB" id="10390886at2759"/>
<dbReference type="Pfam" id="PF15496">
    <property type="entry name" value="DUF4646"/>
    <property type="match status" value="1"/>
</dbReference>
<reference evidence="2 3" key="1">
    <citation type="submission" date="2019-02" db="EMBL/GenBank/DDBJ databases">
        <title>Genome sequencing of the rare red list fungi Dentipellis fragilis.</title>
        <authorList>
            <person name="Buettner E."/>
            <person name="Kellner H."/>
        </authorList>
    </citation>
    <scope>NUCLEOTIDE SEQUENCE [LARGE SCALE GENOMIC DNA]</scope>
    <source>
        <strain evidence="2 3">DSM 105465</strain>
    </source>
</reference>
<protein>
    <submittedName>
        <fullName evidence="2">Uncharacterized protein</fullName>
    </submittedName>
</protein>
<dbReference type="Proteomes" id="UP000298327">
    <property type="component" value="Unassembled WGS sequence"/>
</dbReference>
<dbReference type="AlphaFoldDB" id="A0A4Y9YRY7"/>
<gene>
    <name evidence="2" type="ORF">EVG20_g5930</name>
</gene>
<dbReference type="InterPro" id="IPR028018">
    <property type="entry name" value="DUF4646"/>
</dbReference>
<feature type="region of interest" description="Disordered" evidence="1">
    <location>
        <begin position="52"/>
        <end position="78"/>
    </location>
</feature>
<evidence type="ECO:0000313" key="2">
    <source>
        <dbReference type="EMBL" id="TFY64468.1"/>
    </source>
</evidence>
<sequence>MSTTRGLSISLPDMGIITSPSATLKRLSPTRSFSFTHFPSVGLVRRDSKATGLTYTGTAPPKRDPFHPSPPSLSRRPDPQCTYLSLRQSLRIPSKSKHGIGKGFVPAFPSPQLLAAHDVQPADISRLLEDCHLIGELGANQCVGACPPPTPTGAPGLPDFLAMEADRERVVDANMYEEDVLELLEAWDEEFFAPRKLHVSIEHASRRESDKRVYLVISNCEE</sequence>
<name>A0A4Y9YRY7_9AGAM</name>
<dbReference type="EMBL" id="SEOQ01000372">
    <property type="protein sequence ID" value="TFY64468.1"/>
    <property type="molecule type" value="Genomic_DNA"/>
</dbReference>
<evidence type="ECO:0000313" key="3">
    <source>
        <dbReference type="Proteomes" id="UP000298327"/>
    </source>
</evidence>
<dbReference type="STRING" id="205917.A0A4Y9YRY7"/>
<organism evidence="2 3">
    <name type="scientific">Dentipellis fragilis</name>
    <dbReference type="NCBI Taxonomy" id="205917"/>
    <lineage>
        <taxon>Eukaryota</taxon>
        <taxon>Fungi</taxon>
        <taxon>Dikarya</taxon>
        <taxon>Basidiomycota</taxon>
        <taxon>Agaricomycotina</taxon>
        <taxon>Agaricomycetes</taxon>
        <taxon>Russulales</taxon>
        <taxon>Hericiaceae</taxon>
        <taxon>Dentipellis</taxon>
    </lineage>
</organism>
<keyword evidence="3" id="KW-1185">Reference proteome</keyword>
<proteinExistence type="predicted"/>